<name>A0ABY2RSI5_9PSEU</name>
<evidence type="ECO:0008006" key="4">
    <source>
        <dbReference type="Google" id="ProtNLM"/>
    </source>
</evidence>
<keyword evidence="3" id="KW-1185">Reference proteome</keyword>
<feature type="region of interest" description="Disordered" evidence="1">
    <location>
        <begin position="64"/>
        <end position="112"/>
    </location>
</feature>
<evidence type="ECO:0000313" key="2">
    <source>
        <dbReference type="EMBL" id="TKG58471.1"/>
    </source>
</evidence>
<evidence type="ECO:0000256" key="1">
    <source>
        <dbReference type="SAM" id="MobiDB-lite"/>
    </source>
</evidence>
<dbReference type="InterPro" id="IPR010982">
    <property type="entry name" value="Lambda_DNA-bd_dom_sf"/>
</dbReference>
<feature type="compositionally biased region" description="Pro residues" evidence="1">
    <location>
        <begin position="72"/>
        <end position="82"/>
    </location>
</feature>
<dbReference type="SUPFAM" id="SSF47413">
    <property type="entry name" value="lambda repressor-like DNA-binding domains"/>
    <property type="match status" value="1"/>
</dbReference>
<dbReference type="Gene3D" id="1.10.260.40">
    <property type="entry name" value="lambda repressor-like DNA-binding domains"/>
    <property type="match status" value="1"/>
</dbReference>
<accession>A0ABY2RSI5</accession>
<protein>
    <recommendedName>
        <fullName evidence="4">XRE family transcriptional regulator</fullName>
    </recommendedName>
</protein>
<organism evidence="2 3">
    <name type="scientific">Prauserella endophytica</name>
    <dbReference type="NCBI Taxonomy" id="1592324"/>
    <lineage>
        <taxon>Bacteria</taxon>
        <taxon>Bacillati</taxon>
        <taxon>Actinomycetota</taxon>
        <taxon>Actinomycetes</taxon>
        <taxon>Pseudonocardiales</taxon>
        <taxon>Pseudonocardiaceae</taxon>
        <taxon>Prauserella</taxon>
        <taxon>Prauserella coralliicola group</taxon>
    </lineage>
</organism>
<proteinExistence type="predicted"/>
<gene>
    <name evidence="2" type="ORF">FCN18_37965</name>
</gene>
<dbReference type="EMBL" id="SWMS01000053">
    <property type="protein sequence ID" value="TKG58471.1"/>
    <property type="molecule type" value="Genomic_DNA"/>
</dbReference>
<reference evidence="2 3" key="1">
    <citation type="journal article" date="2015" name="Antonie Van Leeuwenhoek">
        <title>Prauserella endophytica sp. nov., an endophytic actinobacterium isolated from Tamarix taklamakanensis.</title>
        <authorList>
            <person name="Liu J.M."/>
            <person name="Habden X."/>
            <person name="Guo L."/>
            <person name="Tuo L."/>
            <person name="Jiang Z.K."/>
            <person name="Liu S.W."/>
            <person name="Liu X.F."/>
            <person name="Chen L."/>
            <person name="Li R.F."/>
            <person name="Zhang Y.Q."/>
            <person name="Sun C.H."/>
        </authorList>
    </citation>
    <scope>NUCLEOTIDE SEQUENCE [LARGE SCALE GENOMIC DNA]</scope>
    <source>
        <strain evidence="2 3">CGMCC 4.7182</strain>
    </source>
</reference>
<sequence length="265" mass="29787">MGKSVPDFDWALENLEFRDIEHHPTYGPLLEQLLVKRFRARMSQHALADRFGFPLSGIRRVLRRGGAATRPQPEPTTTPPPSSADLDSCSDQGSPDPLTAREESSAEEVTTAQLSEETLGLFATGIGEAMRFERNRRGWTRKEMRREMGTDRSLQTMATHELGTRAMSMCQFIEYCHVLDVRPGPMVDRVYHDVVDTRENAIVIADLDKLARSEYPNLAAWAEIRLRSLPASARGMLPLPRQAQDALAALCKFERRQLLEILGAA</sequence>
<comment type="caution">
    <text evidence="2">The sequence shown here is derived from an EMBL/GenBank/DDBJ whole genome shotgun (WGS) entry which is preliminary data.</text>
</comment>
<dbReference type="Proteomes" id="UP000309992">
    <property type="component" value="Unassembled WGS sequence"/>
</dbReference>
<dbReference type="RefSeq" id="WP_116051963.1">
    <property type="nucleotide sequence ID" value="NZ_SWMS01000053.1"/>
</dbReference>
<evidence type="ECO:0000313" key="3">
    <source>
        <dbReference type="Proteomes" id="UP000309992"/>
    </source>
</evidence>